<dbReference type="GO" id="GO:0030687">
    <property type="term" value="C:preribosome, large subunit precursor"/>
    <property type="evidence" value="ECO:0007669"/>
    <property type="project" value="TreeGrafter"/>
</dbReference>
<dbReference type="Proteomes" id="UP000266234">
    <property type="component" value="Unassembled WGS sequence"/>
</dbReference>
<gene>
    <name evidence="3" type="ORF">FLONG3_10832</name>
</gene>
<accession>A0A395RL65</accession>
<feature type="region of interest" description="Disordered" evidence="1">
    <location>
        <begin position="38"/>
        <end position="120"/>
    </location>
</feature>
<protein>
    <submittedName>
        <fullName evidence="3">Family upf0642 protein</fullName>
    </submittedName>
</protein>
<feature type="compositionally biased region" description="Basic residues" evidence="1">
    <location>
        <begin position="111"/>
        <end position="120"/>
    </location>
</feature>
<sequence length="120" mass="13379">MAKSARASTRKANNRRLVSNVFGPAEAARNERLSAKLLELAKQPKPESSDVNMNTQEEEAHESNEDAQEDETTMDVDSVKKPSSGRIEKKRPDKRKQKSSKITFKSYGSRSKAKGKKKSA</sequence>
<evidence type="ECO:0000259" key="2">
    <source>
        <dbReference type="Pfam" id="PF10338"/>
    </source>
</evidence>
<dbReference type="Pfam" id="PF10338">
    <property type="entry name" value="YBL028C_N"/>
    <property type="match status" value="1"/>
</dbReference>
<organism evidence="3 4">
    <name type="scientific">Fusarium longipes</name>
    <dbReference type="NCBI Taxonomy" id="694270"/>
    <lineage>
        <taxon>Eukaryota</taxon>
        <taxon>Fungi</taxon>
        <taxon>Dikarya</taxon>
        <taxon>Ascomycota</taxon>
        <taxon>Pezizomycotina</taxon>
        <taxon>Sordariomycetes</taxon>
        <taxon>Hypocreomycetidae</taxon>
        <taxon>Hypocreales</taxon>
        <taxon>Nectriaceae</taxon>
        <taxon>Fusarium</taxon>
    </lineage>
</organism>
<dbReference type="OrthoDB" id="4087970at2759"/>
<proteinExistence type="predicted"/>
<feature type="domain" description="DUF2423" evidence="2">
    <location>
        <begin position="1"/>
        <end position="44"/>
    </location>
</feature>
<feature type="region of interest" description="Disordered" evidence="1">
    <location>
        <begin position="1"/>
        <end position="26"/>
    </location>
</feature>
<comment type="caution">
    <text evidence="3">The sequence shown here is derived from an EMBL/GenBank/DDBJ whole genome shotgun (WGS) entry which is preliminary data.</text>
</comment>
<evidence type="ECO:0000313" key="3">
    <source>
        <dbReference type="EMBL" id="RGP60519.1"/>
    </source>
</evidence>
<dbReference type="EMBL" id="PXOG01000339">
    <property type="protein sequence ID" value="RGP60519.1"/>
    <property type="molecule type" value="Genomic_DNA"/>
</dbReference>
<evidence type="ECO:0000313" key="4">
    <source>
        <dbReference type="Proteomes" id="UP000266234"/>
    </source>
</evidence>
<dbReference type="PANTHER" id="PTHR28219">
    <property type="entry name" value="UPF0642 PROTEIN YBL028C"/>
    <property type="match status" value="1"/>
</dbReference>
<evidence type="ECO:0000256" key="1">
    <source>
        <dbReference type="SAM" id="MobiDB-lite"/>
    </source>
</evidence>
<reference evidence="3 4" key="1">
    <citation type="journal article" date="2018" name="PLoS Pathog.">
        <title>Evolution of structural diversity of trichothecenes, a family of toxins produced by plant pathogenic and entomopathogenic fungi.</title>
        <authorList>
            <person name="Proctor R.H."/>
            <person name="McCormick S.P."/>
            <person name="Kim H.S."/>
            <person name="Cardoza R.E."/>
            <person name="Stanley A.M."/>
            <person name="Lindo L."/>
            <person name="Kelly A."/>
            <person name="Brown D.W."/>
            <person name="Lee T."/>
            <person name="Vaughan M.M."/>
            <person name="Alexander N.J."/>
            <person name="Busman M."/>
            <person name="Gutierrez S."/>
        </authorList>
    </citation>
    <scope>NUCLEOTIDE SEQUENCE [LARGE SCALE GENOMIC DNA]</scope>
    <source>
        <strain evidence="3 4">NRRL 20695</strain>
    </source>
</reference>
<dbReference type="InterPro" id="IPR019434">
    <property type="entry name" value="DUF2423"/>
</dbReference>
<dbReference type="AlphaFoldDB" id="A0A395RL65"/>
<dbReference type="PANTHER" id="PTHR28219:SF1">
    <property type="entry name" value="UPF0642 PROTEIN YBL028C"/>
    <property type="match status" value="1"/>
</dbReference>
<keyword evidence="4" id="KW-1185">Reference proteome</keyword>
<name>A0A395RL65_9HYPO</name>
<feature type="compositionally biased region" description="Acidic residues" evidence="1">
    <location>
        <begin position="56"/>
        <end position="74"/>
    </location>
</feature>